<evidence type="ECO:0000313" key="2">
    <source>
        <dbReference type="Proteomes" id="UP000236291"/>
    </source>
</evidence>
<gene>
    <name evidence="1" type="ORF">L195_g000422</name>
</gene>
<evidence type="ECO:0008006" key="3">
    <source>
        <dbReference type="Google" id="ProtNLM"/>
    </source>
</evidence>
<evidence type="ECO:0000313" key="1">
    <source>
        <dbReference type="EMBL" id="PNY04011.1"/>
    </source>
</evidence>
<sequence>MDKSDVQGLNLRFYVYNAMSLAIDTYVEGWQQYAEAHQHDAVSEMQHWQPPSQGYFKCNVDASFYNNAGATGWGWCSRDRRGRFIIAGSNVMHGRLNTIEGEGREAMAMKEAISE</sequence>
<dbReference type="PANTHER" id="PTHR47074:SF11">
    <property type="entry name" value="REVERSE TRANSCRIPTASE-LIKE PROTEIN"/>
    <property type="match status" value="1"/>
</dbReference>
<reference evidence="1 2" key="1">
    <citation type="journal article" date="2014" name="Am. J. Bot.">
        <title>Genome assembly and annotation for red clover (Trifolium pratense; Fabaceae).</title>
        <authorList>
            <person name="Istvanek J."/>
            <person name="Jaros M."/>
            <person name="Krenek A."/>
            <person name="Repkova J."/>
        </authorList>
    </citation>
    <scope>NUCLEOTIDE SEQUENCE [LARGE SCALE GENOMIC DNA]</scope>
    <source>
        <strain evidence="2">cv. Tatra</strain>
        <tissue evidence="1">Young leaves</tissue>
    </source>
</reference>
<dbReference type="PANTHER" id="PTHR47074">
    <property type="entry name" value="BNAC02G40300D PROTEIN"/>
    <property type="match status" value="1"/>
</dbReference>
<name>A0A2K3NLU0_TRIPR</name>
<dbReference type="Proteomes" id="UP000236291">
    <property type="component" value="Unassembled WGS sequence"/>
</dbReference>
<organism evidence="1 2">
    <name type="scientific">Trifolium pratense</name>
    <name type="common">Red clover</name>
    <dbReference type="NCBI Taxonomy" id="57577"/>
    <lineage>
        <taxon>Eukaryota</taxon>
        <taxon>Viridiplantae</taxon>
        <taxon>Streptophyta</taxon>
        <taxon>Embryophyta</taxon>
        <taxon>Tracheophyta</taxon>
        <taxon>Spermatophyta</taxon>
        <taxon>Magnoliopsida</taxon>
        <taxon>eudicotyledons</taxon>
        <taxon>Gunneridae</taxon>
        <taxon>Pentapetalae</taxon>
        <taxon>rosids</taxon>
        <taxon>fabids</taxon>
        <taxon>Fabales</taxon>
        <taxon>Fabaceae</taxon>
        <taxon>Papilionoideae</taxon>
        <taxon>50 kb inversion clade</taxon>
        <taxon>NPAAA clade</taxon>
        <taxon>Hologalegina</taxon>
        <taxon>IRL clade</taxon>
        <taxon>Trifolieae</taxon>
        <taxon>Trifolium</taxon>
    </lineage>
</organism>
<dbReference type="AlphaFoldDB" id="A0A2K3NLU0"/>
<protein>
    <recommendedName>
        <fullName evidence="3">Cytochrome p450</fullName>
    </recommendedName>
</protein>
<comment type="caution">
    <text evidence="1">The sequence shown here is derived from an EMBL/GenBank/DDBJ whole genome shotgun (WGS) entry which is preliminary data.</text>
</comment>
<proteinExistence type="predicted"/>
<accession>A0A2K3NLU0</accession>
<reference evidence="1 2" key="2">
    <citation type="journal article" date="2017" name="Front. Plant Sci.">
        <title>Gene Classification and Mining of Molecular Markers Useful in Red Clover (Trifolium pratense) Breeding.</title>
        <authorList>
            <person name="Istvanek J."/>
            <person name="Dluhosova J."/>
            <person name="Dluhos P."/>
            <person name="Patkova L."/>
            <person name="Nedelnik J."/>
            <person name="Repkova J."/>
        </authorList>
    </citation>
    <scope>NUCLEOTIDE SEQUENCE [LARGE SCALE GENOMIC DNA]</scope>
    <source>
        <strain evidence="2">cv. Tatra</strain>
        <tissue evidence="1">Young leaves</tissue>
    </source>
</reference>
<dbReference type="InterPro" id="IPR052929">
    <property type="entry name" value="RNase_H-like_EbsB-rel"/>
</dbReference>
<dbReference type="EMBL" id="ASHM01000145">
    <property type="protein sequence ID" value="PNY04011.1"/>
    <property type="molecule type" value="Genomic_DNA"/>
</dbReference>